<proteinExistence type="predicted"/>
<accession>A0A0E9R6H8</accession>
<dbReference type="EMBL" id="GBXM01083841">
    <property type="protein sequence ID" value="JAH24736.1"/>
    <property type="molecule type" value="Transcribed_RNA"/>
</dbReference>
<reference evidence="1" key="2">
    <citation type="journal article" date="2015" name="Fish Shellfish Immunol.">
        <title>Early steps in the European eel (Anguilla anguilla)-Vibrio vulnificus interaction in the gills: Role of the RtxA13 toxin.</title>
        <authorList>
            <person name="Callol A."/>
            <person name="Pajuelo D."/>
            <person name="Ebbesson L."/>
            <person name="Teles M."/>
            <person name="MacKenzie S."/>
            <person name="Amaro C."/>
        </authorList>
    </citation>
    <scope>NUCLEOTIDE SEQUENCE</scope>
</reference>
<evidence type="ECO:0000313" key="1">
    <source>
        <dbReference type="EMBL" id="JAH24736.1"/>
    </source>
</evidence>
<name>A0A0E9R6H8_ANGAN</name>
<protein>
    <submittedName>
        <fullName evidence="1">Uncharacterized protein</fullName>
    </submittedName>
</protein>
<reference evidence="1" key="1">
    <citation type="submission" date="2014-11" db="EMBL/GenBank/DDBJ databases">
        <authorList>
            <person name="Amaro Gonzalez C."/>
        </authorList>
    </citation>
    <scope>NUCLEOTIDE SEQUENCE</scope>
</reference>
<sequence>MPNNIHNQGWVFIMENCLWVIVTKQSL</sequence>
<dbReference type="AlphaFoldDB" id="A0A0E9R6H8"/>
<organism evidence="1">
    <name type="scientific">Anguilla anguilla</name>
    <name type="common">European freshwater eel</name>
    <name type="synonym">Muraena anguilla</name>
    <dbReference type="NCBI Taxonomy" id="7936"/>
    <lineage>
        <taxon>Eukaryota</taxon>
        <taxon>Metazoa</taxon>
        <taxon>Chordata</taxon>
        <taxon>Craniata</taxon>
        <taxon>Vertebrata</taxon>
        <taxon>Euteleostomi</taxon>
        <taxon>Actinopterygii</taxon>
        <taxon>Neopterygii</taxon>
        <taxon>Teleostei</taxon>
        <taxon>Anguilliformes</taxon>
        <taxon>Anguillidae</taxon>
        <taxon>Anguilla</taxon>
    </lineage>
</organism>